<reference evidence="1" key="1">
    <citation type="submission" date="2014-12" db="EMBL/GenBank/DDBJ databases">
        <title>Insight into the proteome of Arion vulgaris.</title>
        <authorList>
            <person name="Aradska J."/>
            <person name="Bulat T."/>
            <person name="Smidak R."/>
            <person name="Sarate P."/>
            <person name="Gangsoo J."/>
            <person name="Sialana F."/>
            <person name="Bilban M."/>
            <person name="Lubec G."/>
        </authorList>
    </citation>
    <scope>NUCLEOTIDE SEQUENCE</scope>
    <source>
        <tissue evidence="1">Skin</tissue>
    </source>
</reference>
<gene>
    <name evidence="1" type="primary">ORF26887</name>
</gene>
<dbReference type="EMBL" id="HACG01009270">
    <property type="protein sequence ID" value="CEK56135.1"/>
    <property type="molecule type" value="Transcribed_RNA"/>
</dbReference>
<accession>A0A0B6YKV7</accession>
<feature type="non-terminal residue" evidence="1">
    <location>
        <position position="1"/>
    </location>
</feature>
<organism evidence="1">
    <name type="scientific">Arion vulgaris</name>
    <dbReference type="NCBI Taxonomy" id="1028688"/>
    <lineage>
        <taxon>Eukaryota</taxon>
        <taxon>Metazoa</taxon>
        <taxon>Spiralia</taxon>
        <taxon>Lophotrochozoa</taxon>
        <taxon>Mollusca</taxon>
        <taxon>Gastropoda</taxon>
        <taxon>Heterobranchia</taxon>
        <taxon>Euthyneura</taxon>
        <taxon>Panpulmonata</taxon>
        <taxon>Eupulmonata</taxon>
        <taxon>Stylommatophora</taxon>
        <taxon>Helicina</taxon>
        <taxon>Arionoidea</taxon>
        <taxon>Arionidae</taxon>
        <taxon>Arion</taxon>
    </lineage>
</organism>
<name>A0A0B6YKV7_9EUPU</name>
<dbReference type="AlphaFoldDB" id="A0A0B6YKV7"/>
<proteinExistence type="predicted"/>
<protein>
    <submittedName>
        <fullName evidence="1">Uncharacterized protein</fullName>
    </submittedName>
</protein>
<feature type="non-terminal residue" evidence="1">
    <location>
        <position position="81"/>
    </location>
</feature>
<sequence>DNSWGHSPHTPRKILSQKVSFKKAEEFSDIIESDADSDDVPDSPEKLLKMTAATSASKLPVRTGLSTTEVGYVPSAPVTST</sequence>
<evidence type="ECO:0000313" key="1">
    <source>
        <dbReference type="EMBL" id="CEK56135.1"/>
    </source>
</evidence>